<protein>
    <submittedName>
        <fullName evidence="3">Uncharacterized protein</fullName>
    </submittedName>
</protein>
<feature type="transmembrane region" description="Helical" evidence="2">
    <location>
        <begin position="202"/>
        <end position="222"/>
    </location>
</feature>
<comment type="caution">
    <text evidence="3">The sequence shown here is derived from an EMBL/GenBank/DDBJ whole genome shotgun (WGS) entry which is preliminary data.</text>
</comment>
<sequence>MIQLPKTPQYSSTTLKNQESNSKQNIQSLKVEKSRNFLIDEPQEMSITLIKEKPCYNELAVFDTSIRQKISPNETKILLNNDQSNLNVNHTEDALQNAQFQGCCFCKENENLIPICRCSQAHFKCANNFLKQGPILEQLKCQKCHDFRQVNSQVYFDFSLWQQNKWHLLFETMFLLIILMIIGILSYFTTHLLEESFENERILISCLVFSYTVCFIVLICMISKIISHFKKISFTIKSYDPLYQKINQNYIKLMQEL</sequence>
<dbReference type="AlphaFoldDB" id="A0A8S1RY38"/>
<feature type="region of interest" description="Disordered" evidence="1">
    <location>
        <begin position="1"/>
        <end position="25"/>
    </location>
</feature>
<evidence type="ECO:0000256" key="1">
    <source>
        <dbReference type="SAM" id="MobiDB-lite"/>
    </source>
</evidence>
<dbReference type="OrthoDB" id="301733at2759"/>
<dbReference type="OMA" id="CFCKENE"/>
<evidence type="ECO:0000256" key="2">
    <source>
        <dbReference type="SAM" id="Phobius"/>
    </source>
</evidence>
<feature type="transmembrane region" description="Helical" evidence="2">
    <location>
        <begin position="168"/>
        <end position="190"/>
    </location>
</feature>
<evidence type="ECO:0000313" key="3">
    <source>
        <dbReference type="EMBL" id="CAD8131925.1"/>
    </source>
</evidence>
<reference evidence="3" key="1">
    <citation type="submission" date="2021-01" db="EMBL/GenBank/DDBJ databases">
        <authorList>
            <consortium name="Genoscope - CEA"/>
            <person name="William W."/>
        </authorList>
    </citation>
    <scope>NUCLEOTIDE SEQUENCE</scope>
</reference>
<proteinExistence type="predicted"/>
<evidence type="ECO:0000313" key="4">
    <source>
        <dbReference type="Proteomes" id="UP000683925"/>
    </source>
</evidence>
<organism evidence="3 4">
    <name type="scientific">Paramecium octaurelia</name>
    <dbReference type="NCBI Taxonomy" id="43137"/>
    <lineage>
        <taxon>Eukaryota</taxon>
        <taxon>Sar</taxon>
        <taxon>Alveolata</taxon>
        <taxon>Ciliophora</taxon>
        <taxon>Intramacronucleata</taxon>
        <taxon>Oligohymenophorea</taxon>
        <taxon>Peniculida</taxon>
        <taxon>Parameciidae</taxon>
        <taxon>Paramecium</taxon>
    </lineage>
</organism>
<name>A0A8S1RY38_PAROT</name>
<dbReference type="EMBL" id="CAJJDP010000001">
    <property type="protein sequence ID" value="CAD8131925.1"/>
    <property type="molecule type" value="Genomic_DNA"/>
</dbReference>
<keyword evidence="4" id="KW-1185">Reference proteome</keyword>
<gene>
    <name evidence="3" type="ORF">POCTA_138.1.T0030174</name>
</gene>
<keyword evidence="2" id="KW-1133">Transmembrane helix</keyword>
<dbReference type="Proteomes" id="UP000683925">
    <property type="component" value="Unassembled WGS sequence"/>
</dbReference>
<accession>A0A8S1RY38</accession>
<keyword evidence="2" id="KW-0812">Transmembrane</keyword>
<keyword evidence="2" id="KW-0472">Membrane</keyword>